<dbReference type="PANTHER" id="PTHR13231">
    <property type="entry name" value="MITOCHONDRIAL RIBOSOMAL PROTEIN S31"/>
    <property type="match status" value="1"/>
</dbReference>
<dbReference type="Pfam" id="PF15433">
    <property type="entry name" value="MRP-S31"/>
    <property type="match status" value="1"/>
</dbReference>
<feature type="compositionally biased region" description="Basic and acidic residues" evidence="9">
    <location>
        <begin position="126"/>
        <end position="141"/>
    </location>
</feature>
<feature type="region of interest" description="Disordered" evidence="9">
    <location>
        <begin position="34"/>
        <end position="79"/>
    </location>
</feature>
<evidence type="ECO:0000256" key="7">
    <source>
        <dbReference type="ARBA" id="ARBA00035133"/>
    </source>
</evidence>
<evidence type="ECO:0000313" key="11">
    <source>
        <dbReference type="Proteomes" id="UP000499080"/>
    </source>
</evidence>
<feature type="compositionally biased region" description="Basic and acidic residues" evidence="9">
    <location>
        <begin position="247"/>
        <end position="267"/>
    </location>
</feature>
<comment type="similarity">
    <text evidence="2">Belongs to the mitochondrion-specific ribosomal protein mS31 family.</text>
</comment>
<comment type="caution">
    <text evidence="10">The sequence shown here is derived from an EMBL/GenBank/DDBJ whole genome shotgun (WGS) entry which is preliminary data.</text>
</comment>
<feature type="compositionally biased region" description="Basic and acidic residues" evidence="9">
    <location>
        <begin position="43"/>
        <end position="79"/>
    </location>
</feature>
<feature type="region of interest" description="Disordered" evidence="9">
    <location>
        <begin position="247"/>
        <end position="271"/>
    </location>
</feature>
<evidence type="ECO:0000256" key="3">
    <source>
        <dbReference type="ARBA" id="ARBA00022946"/>
    </source>
</evidence>
<protein>
    <recommendedName>
        <fullName evidence="7">Small ribosomal subunit protein mS31</fullName>
    </recommendedName>
    <alternativeName>
        <fullName evidence="8">28S ribosomal protein S31, mitochondrial</fullName>
    </alternativeName>
</protein>
<evidence type="ECO:0000256" key="9">
    <source>
        <dbReference type="SAM" id="MobiDB-lite"/>
    </source>
</evidence>
<dbReference type="GO" id="GO:0003735">
    <property type="term" value="F:structural constituent of ribosome"/>
    <property type="evidence" value="ECO:0007669"/>
    <property type="project" value="InterPro"/>
</dbReference>
<evidence type="ECO:0000256" key="4">
    <source>
        <dbReference type="ARBA" id="ARBA00022980"/>
    </source>
</evidence>
<keyword evidence="5" id="KW-0496">Mitochondrion</keyword>
<dbReference type="PANTHER" id="PTHR13231:SF3">
    <property type="entry name" value="SMALL RIBOSOMAL SUBUNIT PROTEIN MS31"/>
    <property type="match status" value="1"/>
</dbReference>
<name>A0A4Y2HR98_ARAVE</name>
<dbReference type="Proteomes" id="UP000499080">
    <property type="component" value="Unassembled WGS sequence"/>
</dbReference>
<evidence type="ECO:0000256" key="8">
    <source>
        <dbReference type="ARBA" id="ARBA00035363"/>
    </source>
</evidence>
<dbReference type="GO" id="GO:0005763">
    <property type="term" value="C:mitochondrial small ribosomal subunit"/>
    <property type="evidence" value="ECO:0007669"/>
    <property type="project" value="InterPro"/>
</dbReference>
<keyword evidence="11" id="KW-1185">Reference proteome</keyword>
<dbReference type="EMBL" id="BGPR01002096">
    <property type="protein sequence ID" value="GBM67693.1"/>
    <property type="molecule type" value="Genomic_DNA"/>
</dbReference>
<reference evidence="10 11" key="1">
    <citation type="journal article" date="2019" name="Sci. Rep.">
        <title>Orb-weaving spider Araneus ventricosus genome elucidates the spidroin gene catalogue.</title>
        <authorList>
            <person name="Kono N."/>
            <person name="Nakamura H."/>
            <person name="Ohtoshi R."/>
            <person name="Moran D.A.P."/>
            <person name="Shinohara A."/>
            <person name="Yoshida Y."/>
            <person name="Fujiwara M."/>
            <person name="Mori M."/>
            <person name="Tomita M."/>
            <person name="Arakawa K."/>
        </authorList>
    </citation>
    <scope>NUCLEOTIDE SEQUENCE [LARGE SCALE GENOMIC DNA]</scope>
</reference>
<dbReference type="OrthoDB" id="5989925at2759"/>
<keyword evidence="4 10" id="KW-0689">Ribosomal protein</keyword>
<dbReference type="AlphaFoldDB" id="A0A4Y2HR98"/>
<dbReference type="InterPro" id="IPR026299">
    <property type="entry name" value="MRP-S31"/>
</dbReference>
<evidence type="ECO:0000256" key="2">
    <source>
        <dbReference type="ARBA" id="ARBA00011057"/>
    </source>
</evidence>
<keyword evidence="6" id="KW-0687">Ribonucleoprotein</keyword>
<gene>
    <name evidence="10" type="primary">MRPS31</name>
    <name evidence="10" type="ORF">AVEN_247100_1</name>
</gene>
<sequence length="419" mass="47684">MSKITTLIFLLQRHPFPLQYRLSPTPLVVERYFSTKSDDSDDSSSKNKDSLNKKETPSTVKDSKTKPEKQALSKEETKEAAKKKLFSLLSEMTIVPDSKTKAGENLRLARPVKRISKQERFKEEIEKHKEMKKSPEDKLQDAAKVVASSVKGDAEQTLAELNEKLRKLNLASSPQASSEAESEMILDEETSKNFMSSVKEIAATVADSSAPRSKLAERLLRISTEGKSSGLRRPIDELVKGMKIEKQAPGDRRREFESKDVQRREPRPPMAPKARINIFDAAPLNIFEVSEETTTDTQKTVWQTLEEKNLKLLTQFAPANGFEEMIMWTEQGKHWKFPIDNQTELAGEENVGFHEHVFLEQHLHGFPAKGPVRHFMELVVVGLSKNPYVSVERKIENIDWFREYFKEKEDILKASGALG</sequence>
<comment type="subcellular location">
    <subcellularLocation>
        <location evidence="1">Mitochondrion</location>
    </subcellularLocation>
</comment>
<feature type="region of interest" description="Disordered" evidence="9">
    <location>
        <begin position="126"/>
        <end position="152"/>
    </location>
</feature>
<evidence type="ECO:0000256" key="1">
    <source>
        <dbReference type="ARBA" id="ARBA00004173"/>
    </source>
</evidence>
<evidence type="ECO:0000313" key="10">
    <source>
        <dbReference type="EMBL" id="GBM67693.1"/>
    </source>
</evidence>
<evidence type="ECO:0000256" key="6">
    <source>
        <dbReference type="ARBA" id="ARBA00023274"/>
    </source>
</evidence>
<keyword evidence="3" id="KW-0809">Transit peptide</keyword>
<proteinExistence type="inferred from homology"/>
<organism evidence="10 11">
    <name type="scientific">Araneus ventricosus</name>
    <name type="common">Orbweaver spider</name>
    <name type="synonym">Epeira ventricosa</name>
    <dbReference type="NCBI Taxonomy" id="182803"/>
    <lineage>
        <taxon>Eukaryota</taxon>
        <taxon>Metazoa</taxon>
        <taxon>Ecdysozoa</taxon>
        <taxon>Arthropoda</taxon>
        <taxon>Chelicerata</taxon>
        <taxon>Arachnida</taxon>
        <taxon>Araneae</taxon>
        <taxon>Araneomorphae</taxon>
        <taxon>Entelegynae</taxon>
        <taxon>Araneoidea</taxon>
        <taxon>Araneidae</taxon>
        <taxon>Araneus</taxon>
    </lineage>
</organism>
<accession>A0A4Y2HR98</accession>
<evidence type="ECO:0000256" key="5">
    <source>
        <dbReference type="ARBA" id="ARBA00023128"/>
    </source>
</evidence>